<feature type="compositionally biased region" description="Basic and acidic residues" evidence="1">
    <location>
        <begin position="423"/>
        <end position="440"/>
    </location>
</feature>
<dbReference type="EMBL" id="CAJNJA010019364">
    <property type="protein sequence ID" value="CAE7444112.1"/>
    <property type="molecule type" value="Genomic_DNA"/>
</dbReference>
<feature type="region of interest" description="Disordered" evidence="1">
    <location>
        <begin position="42"/>
        <end position="122"/>
    </location>
</feature>
<gene>
    <name evidence="2" type="ORF">SNEC2469_LOCUS12209</name>
</gene>
<protein>
    <submittedName>
        <fullName evidence="2">Uncharacterized protein</fullName>
    </submittedName>
</protein>
<proteinExistence type="predicted"/>
<dbReference type="AlphaFoldDB" id="A0A812RKC7"/>
<feature type="compositionally biased region" description="Polar residues" evidence="1">
    <location>
        <begin position="550"/>
        <end position="564"/>
    </location>
</feature>
<feature type="compositionally biased region" description="Basic residues" evidence="1">
    <location>
        <begin position="81"/>
        <end position="97"/>
    </location>
</feature>
<feature type="non-terminal residue" evidence="2">
    <location>
        <position position="1"/>
    </location>
</feature>
<reference evidence="2" key="1">
    <citation type="submission" date="2021-02" db="EMBL/GenBank/DDBJ databases">
        <authorList>
            <person name="Dougan E. K."/>
            <person name="Rhodes N."/>
            <person name="Thang M."/>
            <person name="Chan C."/>
        </authorList>
    </citation>
    <scope>NUCLEOTIDE SEQUENCE</scope>
</reference>
<feature type="region of interest" description="Disordered" evidence="1">
    <location>
        <begin position="178"/>
        <end position="201"/>
    </location>
</feature>
<evidence type="ECO:0000256" key="1">
    <source>
        <dbReference type="SAM" id="MobiDB-lite"/>
    </source>
</evidence>
<feature type="region of interest" description="Disordered" evidence="1">
    <location>
        <begin position="392"/>
        <end position="607"/>
    </location>
</feature>
<name>A0A812RKC7_9DINO</name>
<accession>A0A812RKC7</accession>
<evidence type="ECO:0000313" key="3">
    <source>
        <dbReference type="Proteomes" id="UP000601435"/>
    </source>
</evidence>
<sequence>MASESDSSGAFNSADIEREHLATLDAPNRRLYLEEQENRVRRARLGEVFGPPPPEPTRSAPTTPRAAPVGETALTGSPITARRRSRTPPRISRRSRHGGAEASSHGPTSATSAAGLEGTPPAPSCTYYVEEMLSEDISRTDIPAWEQGMPTDMELENAALLAETFHGWKDAARPEAAAEVVTREEPARSRSPRRAAPTDVFAGTVPGSLAASATATDGHSSRIGTTAGTYILEPAQEANGIVNIVLTLRLAPPQLYSSVTVHSPDLRLGLSVRPSGSCVSSSLFPFWSGSATGAWPAVPAAPCCMGRAQRQRRQSARPGQQNRQLTSDSTEDLVTAPTASSAAEDESPDFSSHQLTSRERALFNFVTWSTKEPPPMTIFVRPYLQSLVRSASATKEATGDDESVDTVRPPMTPPTRPDVPGGHSDRRISEDGRLLPEPKHSSGPSTAEAVRSRKRRKLSRSISSISSDFDLGSLSRPTLPCPVDPRGRSPLPRRRRCTRPREAEDATGISLKGEPFLLPRPKKYPLQPPVTVDSTPTSVIDPAPPREQQQKSANPATVSANPSAKTPHRKFRTPKTAQKFPKKKHGSGGTSARGGKEQGKVVKASAD</sequence>
<dbReference type="Proteomes" id="UP000601435">
    <property type="component" value="Unassembled WGS sequence"/>
</dbReference>
<feature type="region of interest" description="Disordered" evidence="1">
    <location>
        <begin position="306"/>
        <end position="355"/>
    </location>
</feature>
<keyword evidence="3" id="KW-1185">Reference proteome</keyword>
<feature type="compositionally biased region" description="Low complexity" evidence="1">
    <location>
        <begin position="57"/>
        <end position="68"/>
    </location>
</feature>
<comment type="caution">
    <text evidence="2">The sequence shown here is derived from an EMBL/GenBank/DDBJ whole genome shotgun (WGS) entry which is preliminary data.</text>
</comment>
<feature type="compositionally biased region" description="Basic and acidic residues" evidence="1">
    <location>
        <begin position="594"/>
        <end position="607"/>
    </location>
</feature>
<organism evidence="2 3">
    <name type="scientific">Symbiodinium necroappetens</name>
    <dbReference type="NCBI Taxonomy" id="1628268"/>
    <lineage>
        <taxon>Eukaryota</taxon>
        <taxon>Sar</taxon>
        <taxon>Alveolata</taxon>
        <taxon>Dinophyceae</taxon>
        <taxon>Suessiales</taxon>
        <taxon>Symbiodiniaceae</taxon>
        <taxon>Symbiodinium</taxon>
    </lineage>
</organism>
<dbReference type="OrthoDB" id="10354334at2759"/>
<feature type="compositionally biased region" description="Low complexity" evidence="1">
    <location>
        <begin position="460"/>
        <end position="475"/>
    </location>
</feature>
<evidence type="ECO:0000313" key="2">
    <source>
        <dbReference type="EMBL" id="CAE7444112.1"/>
    </source>
</evidence>